<proteinExistence type="predicted"/>
<comment type="caution">
    <text evidence="1">The sequence shown here is derived from an EMBL/GenBank/DDBJ whole genome shotgun (WGS) entry which is preliminary data.</text>
</comment>
<reference evidence="1 2" key="1">
    <citation type="submission" date="2015-06" db="EMBL/GenBank/DDBJ databases">
        <title>Draft genome of the ant-associated black yeast Phialophora attae CBS 131958.</title>
        <authorList>
            <person name="Moreno L.F."/>
            <person name="Stielow B.J."/>
            <person name="de Hoog S."/>
            <person name="Vicente V.A."/>
            <person name="Weiss V.A."/>
            <person name="de Vries M."/>
            <person name="Cruz L.M."/>
            <person name="Souza E.M."/>
        </authorList>
    </citation>
    <scope>NUCLEOTIDE SEQUENCE [LARGE SCALE GENOMIC DNA]</scope>
    <source>
        <strain evidence="1 2">CBS 131958</strain>
    </source>
</reference>
<dbReference type="AlphaFoldDB" id="A0A0N0NJS7"/>
<dbReference type="EMBL" id="LFJN01000025">
    <property type="protein sequence ID" value="KPI37238.1"/>
    <property type="molecule type" value="Genomic_DNA"/>
</dbReference>
<accession>A0A0N0NJS7</accession>
<dbReference type="RefSeq" id="XP_017997201.1">
    <property type="nucleotide sequence ID" value="XM_018141406.1"/>
</dbReference>
<keyword evidence="2" id="KW-1185">Reference proteome</keyword>
<evidence type="ECO:0000313" key="2">
    <source>
        <dbReference type="Proteomes" id="UP000038010"/>
    </source>
</evidence>
<gene>
    <name evidence="1" type="ORF">AB675_1509</name>
</gene>
<name>A0A0N0NJS7_9EURO</name>
<sequence>MASNTTAQPDTVSVELTAKPLLDILAKFSASIIKRLDARFMTEASEGEIDEKRVLDILREIVKAEEELAKTEIMEFMAPEAERLWEMSDKNANADASIPDRESFEVVEGAGGDDTLYCFCEQPEWASDDPMTGCDGENCK</sequence>
<dbReference type="Proteomes" id="UP000038010">
    <property type="component" value="Unassembled WGS sequence"/>
</dbReference>
<dbReference type="GeneID" id="28733286"/>
<protein>
    <submittedName>
        <fullName evidence="1">Uncharacterized protein</fullName>
    </submittedName>
</protein>
<evidence type="ECO:0000313" key="1">
    <source>
        <dbReference type="EMBL" id="KPI37238.1"/>
    </source>
</evidence>
<dbReference type="VEuPathDB" id="FungiDB:AB675_1509"/>
<organism evidence="1 2">
    <name type="scientific">Cyphellophora attinorum</name>
    <dbReference type="NCBI Taxonomy" id="1664694"/>
    <lineage>
        <taxon>Eukaryota</taxon>
        <taxon>Fungi</taxon>
        <taxon>Dikarya</taxon>
        <taxon>Ascomycota</taxon>
        <taxon>Pezizomycotina</taxon>
        <taxon>Eurotiomycetes</taxon>
        <taxon>Chaetothyriomycetidae</taxon>
        <taxon>Chaetothyriales</taxon>
        <taxon>Cyphellophoraceae</taxon>
        <taxon>Cyphellophora</taxon>
    </lineage>
</organism>